<evidence type="ECO:0000259" key="2">
    <source>
        <dbReference type="Pfam" id="PF01909"/>
    </source>
</evidence>
<evidence type="ECO:0000259" key="3">
    <source>
        <dbReference type="Pfam" id="PF13427"/>
    </source>
</evidence>
<dbReference type="Proteomes" id="UP000070339">
    <property type="component" value="Unassembled WGS sequence"/>
</dbReference>
<dbReference type="SUPFAM" id="SSF81301">
    <property type="entry name" value="Nucleotidyltransferase"/>
    <property type="match status" value="1"/>
</dbReference>
<evidence type="ECO:0000256" key="1">
    <source>
        <dbReference type="ARBA" id="ARBA00022679"/>
    </source>
</evidence>
<dbReference type="EMBL" id="LTEB01000039">
    <property type="protein sequence ID" value="KXU17186.1"/>
    <property type="molecule type" value="Genomic_DNA"/>
</dbReference>
<reference evidence="4 5" key="1">
    <citation type="journal article" date="2016" name="Int. J. Syst. Evol. Microbiol.">
        <title>Resolving the Complexity of Human Skin Metagenomes Using Single-Molecule Sequencing.</title>
        <authorList>
            <consortium name="NISC Comparative Sequencing Program"/>
            <person name="Tsai Y.C."/>
            <person name="Conlan S."/>
            <person name="Deming C."/>
            <person name="Segre J.A."/>
            <person name="Kong H.H."/>
            <person name="Korlach J."/>
            <person name="Oh J."/>
        </authorList>
    </citation>
    <scope>NUCLEOTIDE SEQUENCE [LARGE SCALE GENOMIC DNA]</scope>
    <source>
        <strain evidence="4 5">1B08</strain>
    </source>
</reference>
<sequence>MASPYDERMEVALPHEVRRAGRSYLDAADRLLPGAITGVVVGGSVALGAYRPKASDIDLIATLDDAWRERSDLIPRLRALHLSQLPRLLGRAVRGMGISACCNTSFVWDSEITRPVTQIEPIASHVGEIFNPRGAFDVNPVIWHELEHGGIALRGGDVSTWGLDPQPDELRPWTLNNLLGYWKPLMLRTERGRGALGAGRVQWRLLGPARMHATLTTGEVISKQEAGARALGLFPHHAPILGVALAHLSGENAPSAPPKSEWRRLTAVCMREIISRSEQLPR</sequence>
<dbReference type="InterPro" id="IPR043519">
    <property type="entry name" value="NT_sf"/>
</dbReference>
<evidence type="ECO:0008006" key="6">
    <source>
        <dbReference type="Google" id="ProtNLM"/>
    </source>
</evidence>
<keyword evidence="5" id="KW-1185">Reference proteome</keyword>
<dbReference type="InterPro" id="IPR025184">
    <property type="entry name" value="AadA_C"/>
</dbReference>
<organism evidence="4 5">
    <name type="scientific">Corynebacterium simulans</name>
    <dbReference type="NCBI Taxonomy" id="146827"/>
    <lineage>
        <taxon>Bacteria</taxon>
        <taxon>Bacillati</taxon>
        <taxon>Actinomycetota</taxon>
        <taxon>Actinomycetes</taxon>
        <taxon>Mycobacteriales</taxon>
        <taxon>Corynebacteriaceae</taxon>
        <taxon>Corynebacterium</taxon>
    </lineage>
</organism>
<dbReference type="InterPro" id="IPR002934">
    <property type="entry name" value="Polymerase_NTP_transf_dom"/>
</dbReference>
<evidence type="ECO:0000313" key="4">
    <source>
        <dbReference type="EMBL" id="KXU17186.1"/>
    </source>
</evidence>
<dbReference type="Pfam" id="PF13427">
    <property type="entry name" value="AadA_C"/>
    <property type="match status" value="1"/>
</dbReference>
<name>A0ABR5V6N3_9CORY</name>
<evidence type="ECO:0000313" key="5">
    <source>
        <dbReference type="Proteomes" id="UP000070339"/>
    </source>
</evidence>
<feature type="domain" description="Polymerase nucleotidyl transferase" evidence="2">
    <location>
        <begin position="26"/>
        <end position="66"/>
    </location>
</feature>
<feature type="domain" description="Adenylyltransferase AadA C-terminal" evidence="3">
    <location>
        <begin position="205"/>
        <end position="254"/>
    </location>
</feature>
<comment type="caution">
    <text evidence="4">The sequence shown here is derived from an EMBL/GenBank/DDBJ whole genome shotgun (WGS) entry which is preliminary data.</text>
</comment>
<protein>
    <recommendedName>
        <fullName evidence="6">Nucleotidyltransferase domain protein</fullName>
    </recommendedName>
</protein>
<gene>
    <name evidence="4" type="ORF">WM41_2103</name>
</gene>
<accession>A0ABR5V6N3</accession>
<keyword evidence="1" id="KW-0808">Transferase</keyword>
<dbReference type="Pfam" id="PF01909">
    <property type="entry name" value="NTP_transf_2"/>
    <property type="match status" value="1"/>
</dbReference>
<proteinExistence type="predicted"/>